<feature type="transmembrane region" description="Helical" evidence="7">
    <location>
        <begin position="87"/>
        <end position="108"/>
    </location>
</feature>
<comment type="subcellular location">
    <subcellularLocation>
        <location evidence="1">Cell membrane</location>
        <topology evidence="1">Multi-pass membrane protein</topology>
    </subcellularLocation>
</comment>
<evidence type="ECO:0000259" key="8">
    <source>
        <dbReference type="Pfam" id="PF03458"/>
    </source>
</evidence>
<evidence type="ECO:0000256" key="3">
    <source>
        <dbReference type="ARBA" id="ARBA00022475"/>
    </source>
</evidence>
<keyword evidence="6 7" id="KW-0472">Membrane</keyword>
<dbReference type="InterPro" id="IPR005115">
    <property type="entry name" value="Gly_transporter"/>
</dbReference>
<comment type="similarity">
    <text evidence="2">Belongs to the UPF0126 family.</text>
</comment>
<accession>A0A317MXR2</accession>
<keyword evidence="3" id="KW-1003">Cell membrane</keyword>
<dbReference type="AlphaFoldDB" id="A0A317MXR2"/>
<keyword evidence="10" id="KW-1185">Reference proteome</keyword>
<dbReference type="PANTHER" id="PTHR30506:SF3">
    <property type="entry name" value="UPF0126 INNER MEMBRANE PROTEIN YADS-RELATED"/>
    <property type="match status" value="1"/>
</dbReference>
<feature type="domain" description="Glycine transporter" evidence="8">
    <location>
        <begin position="4"/>
        <end position="76"/>
    </location>
</feature>
<evidence type="ECO:0000256" key="7">
    <source>
        <dbReference type="SAM" id="Phobius"/>
    </source>
</evidence>
<evidence type="ECO:0000256" key="5">
    <source>
        <dbReference type="ARBA" id="ARBA00022989"/>
    </source>
</evidence>
<keyword evidence="4 7" id="KW-0812">Transmembrane</keyword>
<dbReference type="RefSeq" id="WP_110017148.1">
    <property type="nucleotide sequence ID" value="NZ_QGTJ01000002.1"/>
</dbReference>
<proteinExistence type="inferred from homology"/>
<dbReference type="EMBL" id="QGTJ01000002">
    <property type="protein sequence ID" value="PWV64489.1"/>
    <property type="molecule type" value="Genomic_DNA"/>
</dbReference>
<reference evidence="9 10" key="1">
    <citation type="submission" date="2018-05" db="EMBL/GenBank/DDBJ databases">
        <title>Genomic Encyclopedia of Type Strains, Phase IV (KMG-IV): sequencing the most valuable type-strain genomes for metagenomic binning, comparative biology and taxonomic classification.</title>
        <authorList>
            <person name="Goeker M."/>
        </authorList>
    </citation>
    <scope>NUCLEOTIDE SEQUENCE [LARGE SCALE GENOMIC DNA]</scope>
    <source>
        <strain evidence="9 10">DSM 23606</strain>
    </source>
</reference>
<organism evidence="9 10">
    <name type="scientific">Plasticicumulans acidivorans</name>
    <dbReference type="NCBI Taxonomy" id="886464"/>
    <lineage>
        <taxon>Bacteria</taxon>
        <taxon>Pseudomonadati</taxon>
        <taxon>Pseudomonadota</taxon>
        <taxon>Gammaproteobacteria</taxon>
        <taxon>Candidatus Competibacteraceae</taxon>
        <taxon>Plasticicumulans</taxon>
    </lineage>
</organism>
<evidence type="ECO:0000256" key="6">
    <source>
        <dbReference type="ARBA" id="ARBA00023136"/>
    </source>
</evidence>
<feature type="transmembrane region" description="Helical" evidence="7">
    <location>
        <begin position="171"/>
        <end position="190"/>
    </location>
</feature>
<evidence type="ECO:0000313" key="9">
    <source>
        <dbReference type="EMBL" id="PWV64489.1"/>
    </source>
</evidence>
<feature type="transmembrane region" description="Helical" evidence="7">
    <location>
        <begin position="61"/>
        <end position="80"/>
    </location>
</feature>
<evidence type="ECO:0000256" key="1">
    <source>
        <dbReference type="ARBA" id="ARBA00004651"/>
    </source>
</evidence>
<dbReference type="GO" id="GO:0005886">
    <property type="term" value="C:plasma membrane"/>
    <property type="evidence" value="ECO:0007669"/>
    <property type="project" value="UniProtKB-SubCell"/>
</dbReference>
<gene>
    <name evidence="9" type="ORF">C7443_102138</name>
</gene>
<protein>
    <submittedName>
        <fullName evidence="9">Putative membrane protein YeiH</fullName>
    </submittedName>
</protein>
<evidence type="ECO:0000256" key="4">
    <source>
        <dbReference type="ARBA" id="ARBA00022692"/>
    </source>
</evidence>
<feature type="domain" description="Glycine transporter" evidence="8">
    <location>
        <begin position="90"/>
        <end position="163"/>
    </location>
</feature>
<feature type="transmembrane region" description="Helical" evidence="7">
    <location>
        <begin position="29"/>
        <end position="49"/>
    </location>
</feature>
<dbReference type="PANTHER" id="PTHR30506">
    <property type="entry name" value="INNER MEMBRANE PROTEIN"/>
    <property type="match status" value="1"/>
</dbReference>
<feature type="transmembrane region" description="Helical" evidence="7">
    <location>
        <begin position="114"/>
        <end position="135"/>
    </location>
</feature>
<feature type="transmembrane region" description="Helical" evidence="7">
    <location>
        <begin position="6"/>
        <end position="22"/>
    </location>
</feature>
<dbReference type="Proteomes" id="UP000246569">
    <property type="component" value="Unassembled WGS sequence"/>
</dbReference>
<comment type="caution">
    <text evidence="9">The sequence shown here is derived from an EMBL/GenBank/DDBJ whole genome shotgun (WGS) entry which is preliminary data.</text>
</comment>
<name>A0A317MXR2_9GAMM</name>
<dbReference type="Pfam" id="PF03458">
    <property type="entry name" value="Gly_transporter"/>
    <property type="match status" value="2"/>
</dbReference>
<sequence length="204" mass="21147">MLQVLDLFGVFVFAISGAAVAARKQLDLFGALVLATVTALGGGTLRDVLLDRHPLGWFGDATPLLAVLAAVLLSVLWCRWRPLPRHALAVADAIGLGVFCVVGTRIALEAGQSGVIAVILGVMSGACGGLIRDVLCAEVPMVLRQDVYATAAAAGCTLLLAMDRLAVAPGIGLLAGGGLIVVLRLGAIFCDWHLPRFVLRGEDD</sequence>
<dbReference type="OrthoDB" id="9791874at2"/>
<keyword evidence="5 7" id="KW-1133">Transmembrane helix</keyword>
<evidence type="ECO:0000313" key="10">
    <source>
        <dbReference type="Proteomes" id="UP000246569"/>
    </source>
</evidence>
<evidence type="ECO:0000256" key="2">
    <source>
        <dbReference type="ARBA" id="ARBA00008193"/>
    </source>
</evidence>